<evidence type="ECO:0000313" key="2">
    <source>
        <dbReference type="Proteomes" id="UP000295632"/>
    </source>
</evidence>
<accession>A0A4R6UCH6</accession>
<name>A0A4R6UCH6_9BACI</name>
<protein>
    <submittedName>
        <fullName evidence="1">Uncharacterized protein</fullName>
    </submittedName>
</protein>
<comment type="caution">
    <text evidence="1">The sequence shown here is derived from an EMBL/GenBank/DDBJ whole genome shotgun (WGS) entry which is preliminary data.</text>
</comment>
<reference evidence="1 2" key="1">
    <citation type="submission" date="2019-03" db="EMBL/GenBank/DDBJ databases">
        <title>Genomic Encyclopedia of Type Strains, Phase IV (KMG-IV): sequencing the most valuable type-strain genomes for metagenomic binning, comparative biology and taxonomic classification.</title>
        <authorList>
            <person name="Goeker M."/>
        </authorList>
    </citation>
    <scope>NUCLEOTIDE SEQUENCE [LARGE SCALE GENOMIC DNA]</scope>
    <source>
        <strain evidence="1 2">DSM 28697</strain>
    </source>
</reference>
<keyword evidence="2" id="KW-1185">Reference proteome</keyword>
<dbReference type="Proteomes" id="UP000295632">
    <property type="component" value="Unassembled WGS sequence"/>
</dbReference>
<evidence type="ECO:0000313" key="1">
    <source>
        <dbReference type="EMBL" id="TDQ42813.1"/>
    </source>
</evidence>
<sequence length="188" mass="21189">MISLSLFLIFFSPSGTSTTANDLEKPIVHLDEVPVRFGACLHEEECDQTEVDKANVRANFKDVKLPTDPRLEVTRSDIVKLGEGHFRFDQMYRFEENGVYNSMVLTGNPSFNESDEAIEIDLSNEITGLYEEDGSSASLRWKDPDTGFTYSVAGFKNVDSESSRMTKEEMLSIYDSYEPITDNEKPAS</sequence>
<dbReference type="AlphaFoldDB" id="A0A4R6UCH6"/>
<gene>
    <name evidence="1" type="ORF">EV213_101242</name>
</gene>
<dbReference type="EMBL" id="SNYJ01000001">
    <property type="protein sequence ID" value="TDQ42813.1"/>
    <property type="molecule type" value="Genomic_DNA"/>
</dbReference>
<proteinExistence type="predicted"/>
<organism evidence="1 2">
    <name type="scientific">Aureibacillus halotolerans</name>
    <dbReference type="NCBI Taxonomy" id="1508390"/>
    <lineage>
        <taxon>Bacteria</taxon>
        <taxon>Bacillati</taxon>
        <taxon>Bacillota</taxon>
        <taxon>Bacilli</taxon>
        <taxon>Bacillales</taxon>
        <taxon>Bacillaceae</taxon>
        <taxon>Aureibacillus</taxon>
    </lineage>
</organism>